<sequence length="403" mass="46058">MEKTSKAKGSNSILNLCSYYIGNKLYMNLFGELSKAIQFQYVYVPIRSISLNNKNMLTKSNVVIKYDNILKRYHRILYGSKIKSQVKKISNLVNIRSFDLIHAHTWFSDGGVAYLLKKKFGINYIVTIRNTDLNFFYKYAFHYRSFAHSILRQASKVTFLSPSYLERLCEVLPERISEEVKKKSIIIPNGIDRTWYEARKIDNPGNIGQKLNLVFIGSLTKNKNVETVINLLESLKSHSKIDVNLNIVGNGPLMDSLKELAAKKGLENHIVFHGQSKIEKLISIVDKSDILIVPSFTETFGIVYPECMSRGVPVIYTQNEGFDGFFENGQVGCAVPPADLLEIEKAVFYILENYDQISINCSQLAKQFTWENIGSKYIDLYTKIIEKNKDLKLTLSEDPSHEN</sequence>
<protein>
    <recommendedName>
        <fullName evidence="6">Glycosyltransferase</fullName>
    </recommendedName>
</protein>
<dbReference type="PANTHER" id="PTHR46401">
    <property type="entry name" value="GLYCOSYLTRANSFERASE WBBK-RELATED"/>
    <property type="match status" value="1"/>
</dbReference>
<feature type="domain" description="Glycosyl transferase family 1" evidence="2">
    <location>
        <begin position="208"/>
        <end position="354"/>
    </location>
</feature>
<dbReference type="GO" id="GO:0016757">
    <property type="term" value="F:glycosyltransferase activity"/>
    <property type="evidence" value="ECO:0007669"/>
    <property type="project" value="InterPro"/>
</dbReference>
<dbReference type="Gene3D" id="3.40.50.2000">
    <property type="entry name" value="Glycogen Phosphorylase B"/>
    <property type="match status" value="2"/>
</dbReference>
<evidence type="ECO:0000313" key="5">
    <source>
        <dbReference type="Proteomes" id="UP000077881"/>
    </source>
</evidence>
<dbReference type="Pfam" id="PF00534">
    <property type="entry name" value="Glycos_transf_1"/>
    <property type="match status" value="1"/>
</dbReference>
<evidence type="ECO:0000313" key="4">
    <source>
        <dbReference type="EMBL" id="OAK74428.1"/>
    </source>
</evidence>
<keyword evidence="5" id="KW-1185">Reference proteome</keyword>
<dbReference type="SUPFAM" id="SSF53756">
    <property type="entry name" value="UDP-Glycosyltransferase/glycogen phosphorylase"/>
    <property type="match status" value="1"/>
</dbReference>
<dbReference type="EMBL" id="LDJR01000024">
    <property type="protein sequence ID" value="OAK74428.1"/>
    <property type="molecule type" value="Genomic_DNA"/>
</dbReference>
<name>A0A178A5Q3_9BACI</name>
<evidence type="ECO:0000259" key="3">
    <source>
        <dbReference type="Pfam" id="PF13439"/>
    </source>
</evidence>
<dbReference type="InterPro" id="IPR001296">
    <property type="entry name" value="Glyco_trans_1"/>
</dbReference>
<evidence type="ECO:0000256" key="1">
    <source>
        <dbReference type="ARBA" id="ARBA00022679"/>
    </source>
</evidence>
<dbReference type="AlphaFoldDB" id="A0A178A5Q3"/>
<dbReference type="Proteomes" id="UP000077881">
    <property type="component" value="Unassembled WGS sequence"/>
</dbReference>
<reference evidence="4 5" key="1">
    <citation type="submission" date="2015-05" db="EMBL/GenBank/DDBJ databases">
        <title>Comparison of genome.</title>
        <authorList>
            <person name="Zheng Z."/>
            <person name="Sun M."/>
        </authorList>
    </citation>
    <scope>NUCLEOTIDE SEQUENCE [LARGE SCALE GENOMIC DNA]</scope>
    <source>
        <strain evidence="4 5">G25-74</strain>
    </source>
</reference>
<dbReference type="RefSeq" id="WP_064467702.1">
    <property type="nucleotide sequence ID" value="NZ_LDJR01000024.1"/>
</dbReference>
<accession>A0A178A5Q3</accession>
<dbReference type="InterPro" id="IPR028098">
    <property type="entry name" value="Glyco_trans_4-like_N"/>
</dbReference>
<dbReference type="OrthoDB" id="9806653at2"/>
<gene>
    <name evidence="4" type="ORF">ABB05_04200</name>
</gene>
<evidence type="ECO:0000259" key="2">
    <source>
        <dbReference type="Pfam" id="PF00534"/>
    </source>
</evidence>
<feature type="domain" description="Glycosyltransferase subfamily 4-like N-terminal" evidence="3">
    <location>
        <begin position="84"/>
        <end position="193"/>
    </location>
</feature>
<dbReference type="CDD" id="cd03801">
    <property type="entry name" value="GT4_PimA-like"/>
    <property type="match status" value="1"/>
</dbReference>
<dbReference type="PANTHER" id="PTHR46401:SF2">
    <property type="entry name" value="GLYCOSYLTRANSFERASE WBBK-RELATED"/>
    <property type="match status" value="1"/>
</dbReference>
<dbReference type="STRING" id="217031.ABB05_04200"/>
<dbReference type="GO" id="GO:0009103">
    <property type="term" value="P:lipopolysaccharide biosynthetic process"/>
    <property type="evidence" value="ECO:0007669"/>
    <property type="project" value="TreeGrafter"/>
</dbReference>
<dbReference type="Pfam" id="PF13439">
    <property type="entry name" value="Glyco_transf_4"/>
    <property type="match status" value="1"/>
</dbReference>
<proteinExistence type="predicted"/>
<evidence type="ECO:0008006" key="6">
    <source>
        <dbReference type="Google" id="ProtNLM"/>
    </source>
</evidence>
<keyword evidence="1" id="KW-0808">Transferase</keyword>
<comment type="caution">
    <text evidence="4">The sequence shown here is derived from an EMBL/GenBank/DDBJ whole genome shotgun (WGS) entry which is preliminary data.</text>
</comment>
<organism evidence="4 5">
    <name type="scientific">Lederbergia galactosidilytica</name>
    <dbReference type="NCBI Taxonomy" id="217031"/>
    <lineage>
        <taxon>Bacteria</taxon>
        <taxon>Bacillati</taxon>
        <taxon>Bacillota</taxon>
        <taxon>Bacilli</taxon>
        <taxon>Bacillales</taxon>
        <taxon>Bacillaceae</taxon>
        <taxon>Lederbergia</taxon>
    </lineage>
</organism>
<dbReference type="PATRIC" id="fig|217031.6.peg.912"/>